<feature type="compositionally biased region" description="Polar residues" evidence="5">
    <location>
        <begin position="533"/>
        <end position="553"/>
    </location>
</feature>
<evidence type="ECO:0000256" key="4">
    <source>
        <dbReference type="ARBA" id="ARBA00023242"/>
    </source>
</evidence>
<evidence type="ECO:0000313" key="7">
    <source>
        <dbReference type="EMBL" id="ESZ89827.1"/>
    </source>
</evidence>
<feature type="compositionally biased region" description="Polar residues" evidence="5">
    <location>
        <begin position="385"/>
        <end position="397"/>
    </location>
</feature>
<protein>
    <recommendedName>
        <fullName evidence="6">BHLH domain-containing protein</fullName>
    </recommendedName>
</protein>
<dbReference type="InterPro" id="IPR036638">
    <property type="entry name" value="HLH_DNA-bd_sf"/>
</dbReference>
<dbReference type="STRING" id="1432307.W9BZ44"/>
<dbReference type="GO" id="GO:0005634">
    <property type="term" value="C:nucleus"/>
    <property type="evidence" value="ECO:0007669"/>
    <property type="project" value="UniProtKB-SubCell"/>
</dbReference>
<dbReference type="SUPFAM" id="SSF47459">
    <property type="entry name" value="HLH, helix-loop-helix DNA-binding domain"/>
    <property type="match status" value="1"/>
</dbReference>
<feature type="region of interest" description="Disordered" evidence="5">
    <location>
        <begin position="323"/>
        <end position="349"/>
    </location>
</feature>
<organism evidence="7 8">
    <name type="scientific">Sclerotinia borealis (strain F-4128)</name>
    <dbReference type="NCBI Taxonomy" id="1432307"/>
    <lineage>
        <taxon>Eukaryota</taxon>
        <taxon>Fungi</taxon>
        <taxon>Dikarya</taxon>
        <taxon>Ascomycota</taxon>
        <taxon>Pezizomycotina</taxon>
        <taxon>Leotiomycetes</taxon>
        <taxon>Helotiales</taxon>
        <taxon>Sclerotiniaceae</taxon>
        <taxon>Sclerotinia</taxon>
    </lineage>
</organism>
<dbReference type="EMBL" id="AYSA01000762">
    <property type="protein sequence ID" value="ESZ89827.1"/>
    <property type="molecule type" value="Genomic_DNA"/>
</dbReference>
<feature type="compositionally biased region" description="Polar residues" evidence="5">
    <location>
        <begin position="323"/>
        <end position="336"/>
    </location>
</feature>
<dbReference type="GO" id="GO:0000978">
    <property type="term" value="F:RNA polymerase II cis-regulatory region sequence-specific DNA binding"/>
    <property type="evidence" value="ECO:0007669"/>
    <property type="project" value="TreeGrafter"/>
</dbReference>
<dbReference type="PANTHER" id="PTHR46117">
    <property type="entry name" value="FI24210P1"/>
    <property type="match status" value="1"/>
</dbReference>
<evidence type="ECO:0000313" key="8">
    <source>
        <dbReference type="Proteomes" id="UP000019487"/>
    </source>
</evidence>
<dbReference type="OrthoDB" id="690068at2759"/>
<feature type="compositionally biased region" description="Polar residues" evidence="5">
    <location>
        <begin position="231"/>
        <end position="265"/>
    </location>
</feature>
<dbReference type="Pfam" id="PF00010">
    <property type="entry name" value="HLH"/>
    <property type="match status" value="1"/>
</dbReference>
<feature type="compositionally biased region" description="Acidic residues" evidence="5">
    <location>
        <begin position="581"/>
        <end position="591"/>
    </location>
</feature>
<dbReference type="GO" id="GO:0000981">
    <property type="term" value="F:DNA-binding transcription factor activity, RNA polymerase II-specific"/>
    <property type="evidence" value="ECO:0007669"/>
    <property type="project" value="TreeGrafter"/>
</dbReference>
<accession>W9BZ44</accession>
<evidence type="ECO:0000259" key="6">
    <source>
        <dbReference type="PROSITE" id="PS50888"/>
    </source>
</evidence>
<evidence type="ECO:0000256" key="1">
    <source>
        <dbReference type="ARBA" id="ARBA00004123"/>
    </source>
</evidence>
<dbReference type="Gene3D" id="4.10.280.10">
    <property type="entry name" value="Helix-loop-helix DNA-binding domain"/>
    <property type="match status" value="1"/>
</dbReference>
<feature type="region of interest" description="Disordered" evidence="5">
    <location>
        <begin position="385"/>
        <end position="443"/>
    </location>
</feature>
<dbReference type="InterPro" id="IPR011598">
    <property type="entry name" value="bHLH_dom"/>
</dbReference>
<dbReference type="CDD" id="cd11387">
    <property type="entry name" value="bHLHzip_USF_MITF"/>
    <property type="match status" value="1"/>
</dbReference>
<dbReference type="PANTHER" id="PTHR46117:SF3">
    <property type="entry name" value="FI24210P1"/>
    <property type="match status" value="1"/>
</dbReference>
<dbReference type="SMART" id="SM00353">
    <property type="entry name" value="HLH"/>
    <property type="match status" value="1"/>
</dbReference>
<comment type="subcellular location">
    <subcellularLocation>
        <location evidence="1">Nucleus</location>
    </subcellularLocation>
</comment>
<keyword evidence="8" id="KW-1185">Reference proteome</keyword>
<dbReference type="GO" id="GO:0046983">
    <property type="term" value="F:protein dimerization activity"/>
    <property type="evidence" value="ECO:0007669"/>
    <property type="project" value="InterPro"/>
</dbReference>
<comment type="caution">
    <text evidence="7">The sequence shown here is derived from an EMBL/GenBank/DDBJ whole genome shotgun (WGS) entry which is preliminary data.</text>
</comment>
<evidence type="ECO:0000256" key="3">
    <source>
        <dbReference type="ARBA" id="ARBA00023163"/>
    </source>
</evidence>
<dbReference type="HOGENOM" id="CLU_017389_0_0_1"/>
<feature type="compositionally biased region" description="Pro residues" evidence="5">
    <location>
        <begin position="398"/>
        <end position="409"/>
    </location>
</feature>
<feature type="region of interest" description="Disordered" evidence="5">
    <location>
        <begin position="510"/>
        <end position="591"/>
    </location>
</feature>
<dbReference type="Proteomes" id="UP000019487">
    <property type="component" value="Unassembled WGS sequence"/>
</dbReference>
<gene>
    <name evidence="7" type="ORF">SBOR_9785</name>
</gene>
<dbReference type="InterPro" id="IPR051732">
    <property type="entry name" value="USF"/>
</dbReference>
<keyword evidence="3" id="KW-0804">Transcription</keyword>
<feature type="compositionally biased region" description="Polar residues" evidence="5">
    <location>
        <begin position="275"/>
        <end position="288"/>
    </location>
</feature>
<dbReference type="PROSITE" id="PS50888">
    <property type="entry name" value="BHLH"/>
    <property type="match status" value="1"/>
</dbReference>
<dbReference type="AlphaFoldDB" id="W9BZ44"/>
<keyword evidence="2" id="KW-0805">Transcription regulation</keyword>
<evidence type="ECO:0000256" key="2">
    <source>
        <dbReference type="ARBA" id="ARBA00023015"/>
    </source>
</evidence>
<evidence type="ECO:0000256" key="5">
    <source>
        <dbReference type="SAM" id="MobiDB-lite"/>
    </source>
</evidence>
<feature type="region of interest" description="Disordered" evidence="5">
    <location>
        <begin position="187"/>
        <end position="289"/>
    </location>
</feature>
<sequence>MAGTGASSPFIKDEPDDQFFPSHNQRFMSNPQSFGLTQTHFNQFGSHGGSINPNELAVGSNGMSIPNGGYGTSFQNNFSTQPSNPSASFSKGISTFNDDELLDSLDPINVPHSNHGGMQNNGQDFGMEFDFNNGHNIYGGNNGNGLVVDPNMNGYSNTPDGDPIQSPFVHNFNQAQFRHMQTQHNFGSSLQSPVSYAGSPLSGADLHNGTGDNNFTKQQRPRLAQVGSGRKASNTRSPLTPKTPAISSLNLGPADQSNFPTQPIRTNHVHRHQKTLSGQWDQTPNSLGSFPGSEFGSPVQGVHPNPQISDILKGTSMPTKLNNGHGSANAPGLQSQEMKRRRRRESHNLVERRRRDNINERIQELSHLVPLHRLEDEKVRKAILNNSPLSPTLTATSQPPPNGMSPPPQATSGLAGPGARRATGNITTGIPIEEKDKGPNKGDILNGAVSWTRDLMWMCHRQAQQMEDLANLIAELGGTWPYEKTEDEKRMHTELMDAMAKNGEASFEYTRRPGTGLRVPKHTDMKGDLEPRSNYSQLDNSLSPDNHSSTDAGQTGMGGPGQYWSGHNSGGSGPGSISFKEEDEYTMDLGQ</sequence>
<keyword evidence="4" id="KW-0539">Nucleus</keyword>
<name>W9BZ44_SCLBF</name>
<reference evidence="7 8" key="1">
    <citation type="journal article" date="2014" name="Genome Announc.">
        <title>Draft genome sequence of Sclerotinia borealis, a psychrophilic plant pathogenic fungus.</title>
        <authorList>
            <person name="Mardanov A.V."/>
            <person name="Beletsky A.V."/>
            <person name="Kadnikov V.V."/>
            <person name="Ignatov A.N."/>
            <person name="Ravin N.V."/>
        </authorList>
    </citation>
    <scope>NUCLEOTIDE SEQUENCE [LARGE SCALE GENOMIC DNA]</scope>
    <source>
        <strain evidence="8">F-4157</strain>
    </source>
</reference>
<proteinExistence type="predicted"/>
<feature type="domain" description="BHLH" evidence="6">
    <location>
        <begin position="342"/>
        <end position="455"/>
    </location>
</feature>
<feature type="compositionally biased region" description="Basic and acidic residues" evidence="5">
    <location>
        <begin position="521"/>
        <end position="531"/>
    </location>
</feature>